<accession>A0AAV4VZS5</accession>
<keyword evidence="2" id="KW-1185">Reference proteome</keyword>
<evidence type="ECO:0000313" key="1">
    <source>
        <dbReference type="EMBL" id="GIY75837.1"/>
    </source>
</evidence>
<proteinExistence type="predicted"/>
<dbReference type="AlphaFoldDB" id="A0AAV4VZS5"/>
<organism evidence="1 2">
    <name type="scientific">Caerostris extrusa</name>
    <name type="common">Bark spider</name>
    <name type="synonym">Caerostris bankana</name>
    <dbReference type="NCBI Taxonomy" id="172846"/>
    <lineage>
        <taxon>Eukaryota</taxon>
        <taxon>Metazoa</taxon>
        <taxon>Ecdysozoa</taxon>
        <taxon>Arthropoda</taxon>
        <taxon>Chelicerata</taxon>
        <taxon>Arachnida</taxon>
        <taxon>Araneae</taxon>
        <taxon>Araneomorphae</taxon>
        <taxon>Entelegynae</taxon>
        <taxon>Araneoidea</taxon>
        <taxon>Araneidae</taxon>
        <taxon>Caerostris</taxon>
    </lineage>
</organism>
<dbReference type="Proteomes" id="UP001054945">
    <property type="component" value="Unassembled WGS sequence"/>
</dbReference>
<comment type="caution">
    <text evidence="1">The sequence shown here is derived from an EMBL/GenBank/DDBJ whole genome shotgun (WGS) entry which is preliminary data.</text>
</comment>
<reference evidence="1 2" key="1">
    <citation type="submission" date="2021-06" db="EMBL/GenBank/DDBJ databases">
        <title>Caerostris extrusa draft genome.</title>
        <authorList>
            <person name="Kono N."/>
            <person name="Arakawa K."/>
        </authorList>
    </citation>
    <scope>NUCLEOTIDE SEQUENCE [LARGE SCALE GENOMIC DNA]</scope>
</reference>
<gene>
    <name evidence="1" type="ORF">CEXT_719691</name>
</gene>
<protein>
    <submittedName>
        <fullName evidence="1">Uncharacterized protein</fullName>
    </submittedName>
</protein>
<dbReference type="EMBL" id="BPLR01015396">
    <property type="protein sequence ID" value="GIY75837.1"/>
    <property type="molecule type" value="Genomic_DNA"/>
</dbReference>
<sequence length="100" mass="10948">MSFSFGSRTSFADVAPGVLGGIFEFNLLICRVPHLRQEIGCRGNCKDQIGLDATLHVRPAFCHCIKMINKVLTINQSSEAFFSPSRATSPFNSRKGSPTI</sequence>
<evidence type="ECO:0000313" key="2">
    <source>
        <dbReference type="Proteomes" id="UP001054945"/>
    </source>
</evidence>
<name>A0AAV4VZS5_CAEEX</name>